<evidence type="ECO:0000313" key="3">
    <source>
        <dbReference type="Proteomes" id="UP000823388"/>
    </source>
</evidence>
<dbReference type="Pfam" id="PF25568">
    <property type="entry name" value="AAA_lid_At3g28540"/>
    <property type="match status" value="1"/>
</dbReference>
<name>A0A8T0X9S1_PANVG</name>
<dbReference type="OrthoDB" id="676321at2759"/>
<protein>
    <recommendedName>
        <fullName evidence="1">AAA+ ATPase At3g28540-like C-terminal domain-containing protein</fullName>
    </recommendedName>
</protein>
<keyword evidence="3" id="KW-1185">Reference proteome</keyword>
<comment type="caution">
    <text evidence="2">The sequence shown here is derived from an EMBL/GenBank/DDBJ whole genome shotgun (WGS) entry which is preliminary data.</text>
</comment>
<reference evidence="2" key="1">
    <citation type="submission" date="2020-05" db="EMBL/GenBank/DDBJ databases">
        <title>WGS assembly of Panicum virgatum.</title>
        <authorList>
            <person name="Lovell J.T."/>
            <person name="Jenkins J."/>
            <person name="Shu S."/>
            <person name="Juenger T.E."/>
            <person name="Schmutz J."/>
        </authorList>
    </citation>
    <scope>NUCLEOTIDE SEQUENCE</scope>
    <source>
        <strain evidence="2">AP13</strain>
    </source>
</reference>
<gene>
    <name evidence="2" type="ORF">PVAP13_1KG081642</name>
</gene>
<dbReference type="EMBL" id="CM029037">
    <property type="protein sequence ID" value="KAG2655747.1"/>
    <property type="molecule type" value="Genomic_DNA"/>
</dbReference>
<sequence length="280" mass="29205">MATAACLHAPAWALDRQLGSGDAMAAGATAAGANPAARSPSCLRGAFPIPATIAAAHVPAPPLACPLPVLLCAAHSPLQPPPPLFLRTACLPSHVPAPPLAYQLPILLHTAACRPQAFTDRRLAPSPAAAQASATLGFLLPPPAPAARPLRRADLGLHPRQRDTAVSIELGGVGEGALDRARHLDVAFRFLARMHLDGEDADGHELFGVARALLEEVNMVPVDVGEHLTRKSVGDDAGSCLARLVAALQKAKEAGHAATRPRRALHLRAPRACASRRRRC</sequence>
<organism evidence="2 3">
    <name type="scientific">Panicum virgatum</name>
    <name type="common">Blackwell switchgrass</name>
    <dbReference type="NCBI Taxonomy" id="38727"/>
    <lineage>
        <taxon>Eukaryota</taxon>
        <taxon>Viridiplantae</taxon>
        <taxon>Streptophyta</taxon>
        <taxon>Embryophyta</taxon>
        <taxon>Tracheophyta</taxon>
        <taxon>Spermatophyta</taxon>
        <taxon>Magnoliopsida</taxon>
        <taxon>Liliopsida</taxon>
        <taxon>Poales</taxon>
        <taxon>Poaceae</taxon>
        <taxon>PACMAD clade</taxon>
        <taxon>Panicoideae</taxon>
        <taxon>Panicodae</taxon>
        <taxon>Paniceae</taxon>
        <taxon>Panicinae</taxon>
        <taxon>Panicum</taxon>
        <taxon>Panicum sect. Hiantes</taxon>
    </lineage>
</organism>
<dbReference type="InterPro" id="IPR058017">
    <property type="entry name" value="At3g28540-like_C"/>
</dbReference>
<evidence type="ECO:0000313" key="2">
    <source>
        <dbReference type="EMBL" id="KAG2655747.1"/>
    </source>
</evidence>
<evidence type="ECO:0000259" key="1">
    <source>
        <dbReference type="Pfam" id="PF25568"/>
    </source>
</evidence>
<accession>A0A8T0X9S1</accession>
<proteinExistence type="predicted"/>
<feature type="domain" description="AAA+ ATPase At3g28540-like C-terminal" evidence="1">
    <location>
        <begin position="187"/>
        <end position="255"/>
    </location>
</feature>
<dbReference type="AlphaFoldDB" id="A0A8T0X9S1"/>
<dbReference type="Proteomes" id="UP000823388">
    <property type="component" value="Chromosome 1K"/>
</dbReference>